<name>A2E583_TRIV3</name>
<feature type="transmembrane region" description="Helical" evidence="1">
    <location>
        <begin position="255"/>
        <end position="279"/>
    </location>
</feature>
<dbReference type="AlphaFoldDB" id="A2E583"/>
<dbReference type="VEuPathDB" id="TrichDB:TVAG_003690"/>
<feature type="transmembrane region" description="Helical" evidence="1">
    <location>
        <begin position="27"/>
        <end position="44"/>
    </location>
</feature>
<dbReference type="KEGG" id="tva:4770125"/>
<evidence type="ECO:0000313" key="2">
    <source>
        <dbReference type="EMBL" id="EAY12163.1"/>
    </source>
</evidence>
<gene>
    <name evidence="2" type="ORF">TVAG_003690</name>
</gene>
<protein>
    <recommendedName>
        <fullName evidence="4">Integral membrane protein</fullName>
    </recommendedName>
</protein>
<accession>A2E583</accession>
<feature type="transmembrane region" description="Helical" evidence="1">
    <location>
        <begin position="203"/>
        <end position="222"/>
    </location>
</feature>
<keyword evidence="1" id="KW-0812">Transmembrane</keyword>
<evidence type="ECO:0008006" key="4">
    <source>
        <dbReference type="Google" id="ProtNLM"/>
    </source>
</evidence>
<evidence type="ECO:0000256" key="1">
    <source>
        <dbReference type="SAM" id="Phobius"/>
    </source>
</evidence>
<evidence type="ECO:0000313" key="3">
    <source>
        <dbReference type="Proteomes" id="UP000001542"/>
    </source>
</evidence>
<feature type="transmembrane region" description="Helical" evidence="1">
    <location>
        <begin position="93"/>
        <end position="116"/>
    </location>
</feature>
<keyword evidence="3" id="KW-1185">Reference proteome</keyword>
<feature type="transmembrane region" description="Helical" evidence="1">
    <location>
        <begin position="163"/>
        <end position="182"/>
    </location>
</feature>
<keyword evidence="1" id="KW-0472">Membrane</keyword>
<sequence length="297" mass="34670">MSSDPNKPFICKNVMPGFYCGYPEMDVLGIIFWLTGLVSILLLFFHIRSSKSKCKFFDQTFLFWIFMIIWQFYRGTVQMFKINWTPMSFIIGYTSANHILLFIPMCLVILILFDLLFTYRNPGMNAIIFFRSLFILFLITFVGLGLTLCIFDTGKHDDPDLSLSLWCACTDLVLVIFFILPARSLLAAVTYPMVQPDDAGCVNFCRVGLVLYTIIYSLRLVYNATHFFDINPLQQWITTKSKDDNSDTLPPPVRAFSWFFMFFFDYIPSVFAIISVYLFKKHDIMFNENPYYTRQSD</sequence>
<keyword evidence="1" id="KW-1133">Transmembrane helix</keyword>
<feature type="transmembrane region" description="Helical" evidence="1">
    <location>
        <begin position="56"/>
        <end position="73"/>
    </location>
</feature>
<dbReference type="InParanoid" id="A2E583"/>
<proteinExistence type="predicted"/>
<reference evidence="2" key="1">
    <citation type="submission" date="2006-10" db="EMBL/GenBank/DDBJ databases">
        <authorList>
            <person name="Amadeo P."/>
            <person name="Zhao Q."/>
            <person name="Wortman J."/>
            <person name="Fraser-Liggett C."/>
            <person name="Carlton J."/>
        </authorList>
    </citation>
    <scope>NUCLEOTIDE SEQUENCE</scope>
    <source>
        <strain evidence="2">G3</strain>
    </source>
</reference>
<dbReference type="RefSeq" id="XP_001324386.1">
    <property type="nucleotide sequence ID" value="XM_001324351.1"/>
</dbReference>
<reference evidence="2" key="2">
    <citation type="journal article" date="2007" name="Science">
        <title>Draft genome sequence of the sexually transmitted pathogen Trichomonas vaginalis.</title>
        <authorList>
            <person name="Carlton J.M."/>
            <person name="Hirt R.P."/>
            <person name="Silva J.C."/>
            <person name="Delcher A.L."/>
            <person name="Schatz M."/>
            <person name="Zhao Q."/>
            <person name="Wortman J.R."/>
            <person name="Bidwell S.L."/>
            <person name="Alsmark U.C.M."/>
            <person name="Besteiro S."/>
            <person name="Sicheritz-Ponten T."/>
            <person name="Noel C.J."/>
            <person name="Dacks J.B."/>
            <person name="Foster P.G."/>
            <person name="Simillion C."/>
            <person name="Van de Peer Y."/>
            <person name="Miranda-Saavedra D."/>
            <person name="Barton G.J."/>
            <person name="Westrop G.D."/>
            <person name="Mueller S."/>
            <person name="Dessi D."/>
            <person name="Fiori P.L."/>
            <person name="Ren Q."/>
            <person name="Paulsen I."/>
            <person name="Zhang H."/>
            <person name="Bastida-Corcuera F.D."/>
            <person name="Simoes-Barbosa A."/>
            <person name="Brown M.T."/>
            <person name="Hayes R.D."/>
            <person name="Mukherjee M."/>
            <person name="Okumura C.Y."/>
            <person name="Schneider R."/>
            <person name="Smith A.J."/>
            <person name="Vanacova S."/>
            <person name="Villalvazo M."/>
            <person name="Haas B.J."/>
            <person name="Pertea M."/>
            <person name="Feldblyum T.V."/>
            <person name="Utterback T.R."/>
            <person name="Shu C.L."/>
            <person name="Osoegawa K."/>
            <person name="de Jong P.J."/>
            <person name="Hrdy I."/>
            <person name="Horvathova L."/>
            <person name="Zubacova Z."/>
            <person name="Dolezal P."/>
            <person name="Malik S.B."/>
            <person name="Logsdon J.M. Jr."/>
            <person name="Henze K."/>
            <person name="Gupta A."/>
            <person name="Wang C.C."/>
            <person name="Dunne R.L."/>
            <person name="Upcroft J.A."/>
            <person name="Upcroft P."/>
            <person name="White O."/>
            <person name="Salzberg S.L."/>
            <person name="Tang P."/>
            <person name="Chiu C.-H."/>
            <person name="Lee Y.-S."/>
            <person name="Embley T.M."/>
            <person name="Coombs G.H."/>
            <person name="Mottram J.C."/>
            <person name="Tachezy J."/>
            <person name="Fraser-Liggett C.M."/>
            <person name="Johnson P.J."/>
        </authorList>
    </citation>
    <scope>NUCLEOTIDE SEQUENCE [LARGE SCALE GENOMIC DNA]</scope>
    <source>
        <strain evidence="2">G3</strain>
    </source>
</reference>
<dbReference type="OrthoDB" id="10476472at2759"/>
<dbReference type="VEuPathDB" id="TrichDB:TVAGG3_0475730"/>
<feature type="transmembrane region" description="Helical" evidence="1">
    <location>
        <begin position="128"/>
        <end position="151"/>
    </location>
</feature>
<dbReference type="Proteomes" id="UP000001542">
    <property type="component" value="Unassembled WGS sequence"/>
</dbReference>
<organism evidence="2 3">
    <name type="scientific">Trichomonas vaginalis (strain ATCC PRA-98 / G3)</name>
    <dbReference type="NCBI Taxonomy" id="412133"/>
    <lineage>
        <taxon>Eukaryota</taxon>
        <taxon>Metamonada</taxon>
        <taxon>Parabasalia</taxon>
        <taxon>Trichomonadida</taxon>
        <taxon>Trichomonadidae</taxon>
        <taxon>Trichomonas</taxon>
    </lineage>
</organism>
<dbReference type="EMBL" id="DS113306">
    <property type="protein sequence ID" value="EAY12163.1"/>
    <property type="molecule type" value="Genomic_DNA"/>
</dbReference>